<dbReference type="Pfam" id="PF25795">
    <property type="entry name" value="TPR_XPO7"/>
    <property type="match status" value="1"/>
</dbReference>
<dbReference type="Gene3D" id="1.25.10.10">
    <property type="entry name" value="Leucine-rich Repeat Variant"/>
    <property type="match status" value="2"/>
</dbReference>
<dbReference type="GO" id="GO:0005049">
    <property type="term" value="F:nuclear export signal receptor activity"/>
    <property type="evidence" value="ECO:0000318"/>
    <property type="project" value="GO_Central"/>
</dbReference>
<proteinExistence type="inferred from homology"/>
<dbReference type="GO" id="GO:0005643">
    <property type="term" value="C:nuclear pore"/>
    <property type="evidence" value="ECO:0000318"/>
    <property type="project" value="GO_Central"/>
</dbReference>
<dbReference type="Proteomes" id="UP000000305">
    <property type="component" value="Unassembled WGS sequence"/>
</dbReference>
<dbReference type="GO" id="GO:0046982">
    <property type="term" value="F:protein heterodimerization activity"/>
    <property type="evidence" value="ECO:0007669"/>
    <property type="project" value="InterPro"/>
</dbReference>
<name>E9H7K7_DAPPU</name>
<dbReference type="InterPro" id="IPR011989">
    <property type="entry name" value="ARM-like"/>
</dbReference>
<evidence type="ECO:0000259" key="8">
    <source>
        <dbReference type="PROSITE" id="PS50166"/>
    </source>
</evidence>
<dbReference type="SMART" id="SM00803">
    <property type="entry name" value="TAF"/>
    <property type="match status" value="1"/>
</dbReference>
<comment type="subcellular location">
    <subcellularLocation>
        <location evidence="2">Cytoplasm</location>
    </subcellularLocation>
    <subcellularLocation>
        <location evidence="1">Nucleus</location>
    </subcellularLocation>
</comment>
<dbReference type="KEGG" id="dpx:DAPPUDRAFT_326386"/>
<dbReference type="InterPro" id="IPR004823">
    <property type="entry name" value="TAF_TATA-bd_Histone-like_dom"/>
</dbReference>
<dbReference type="PANTHER" id="PTHR12596">
    <property type="entry name" value="EXPORTIN 4,7-RELATED"/>
    <property type="match status" value="1"/>
</dbReference>
<evidence type="ECO:0000256" key="2">
    <source>
        <dbReference type="ARBA" id="ARBA00004496"/>
    </source>
</evidence>
<dbReference type="OMA" id="DGNTEPC"/>
<dbReference type="EMBL" id="GL732601">
    <property type="protein sequence ID" value="EFX72292.1"/>
    <property type="molecule type" value="Genomic_DNA"/>
</dbReference>
<dbReference type="FunFam" id="1.25.10.10:FF:000042">
    <property type="entry name" value="exportin-7 isoform X1"/>
    <property type="match status" value="1"/>
</dbReference>
<evidence type="ECO:0000256" key="1">
    <source>
        <dbReference type="ARBA" id="ARBA00004123"/>
    </source>
</evidence>
<evidence type="ECO:0000256" key="5">
    <source>
        <dbReference type="ARBA" id="ARBA00022490"/>
    </source>
</evidence>
<protein>
    <recommendedName>
        <fullName evidence="8">Importin N-terminal domain-containing protein</fullName>
    </recommendedName>
</protein>
<dbReference type="Pfam" id="PF07571">
    <property type="entry name" value="TAF6_C"/>
    <property type="match status" value="1"/>
</dbReference>
<dbReference type="InterPro" id="IPR009072">
    <property type="entry name" value="Histone-fold"/>
</dbReference>
<dbReference type="eggNOG" id="KOG2549">
    <property type="taxonomic scope" value="Eukaryota"/>
</dbReference>
<keyword evidence="5" id="KW-0963">Cytoplasm</keyword>
<dbReference type="GO" id="GO:0006367">
    <property type="term" value="P:transcription initiation at RNA polymerase II promoter"/>
    <property type="evidence" value="ECO:0007669"/>
    <property type="project" value="InterPro"/>
</dbReference>
<dbReference type="PROSITE" id="PS50166">
    <property type="entry name" value="IMPORTIN_B_NT"/>
    <property type="match status" value="1"/>
</dbReference>
<organism evidence="9 10">
    <name type="scientific">Daphnia pulex</name>
    <name type="common">Water flea</name>
    <dbReference type="NCBI Taxonomy" id="6669"/>
    <lineage>
        <taxon>Eukaryota</taxon>
        <taxon>Metazoa</taxon>
        <taxon>Ecdysozoa</taxon>
        <taxon>Arthropoda</taxon>
        <taxon>Crustacea</taxon>
        <taxon>Branchiopoda</taxon>
        <taxon>Diplostraca</taxon>
        <taxon>Cladocera</taxon>
        <taxon>Anomopoda</taxon>
        <taxon>Daphniidae</taxon>
        <taxon>Daphnia</taxon>
    </lineage>
</organism>
<dbReference type="FunFam" id="1.25.10.10:FF:000554">
    <property type="entry name" value="Exportin-7"/>
    <property type="match status" value="1"/>
</dbReference>
<dbReference type="InterPro" id="IPR001494">
    <property type="entry name" value="Importin-beta_N"/>
</dbReference>
<dbReference type="SUPFAM" id="SSF47113">
    <property type="entry name" value="Histone-fold"/>
    <property type="match status" value="1"/>
</dbReference>
<feature type="domain" description="Importin N-terminal" evidence="8">
    <location>
        <begin position="306"/>
        <end position="372"/>
    </location>
</feature>
<dbReference type="OrthoDB" id="244158at2759"/>
<dbReference type="HOGENOM" id="CLU_005409_0_0_1"/>
<evidence type="ECO:0000256" key="6">
    <source>
        <dbReference type="ARBA" id="ARBA00022927"/>
    </source>
</evidence>
<dbReference type="Gene3D" id="1.10.20.10">
    <property type="entry name" value="Histone, subunit A"/>
    <property type="match status" value="1"/>
</dbReference>
<dbReference type="CDD" id="cd08050">
    <property type="entry name" value="TAF6C"/>
    <property type="match status" value="1"/>
</dbReference>
<dbReference type="CDD" id="cd22932">
    <property type="entry name" value="HFD_TAF6L"/>
    <property type="match status" value="1"/>
</dbReference>
<dbReference type="eggNOG" id="KOG1410">
    <property type="taxonomic scope" value="Eukaryota"/>
</dbReference>
<accession>E9H7K7</accession>
<gene>
    <name evidence="9" type="ORF">DAPPUDRAFT_326386</name>
</gene>
<evidence type="ECO:0000313" key="10">
    <source>
        <dbReference type="Proteomes" id="UP000000305"/>
    </source>
</evidence>
<evidence type="ECO:0000256" key="7">
    <source>
        <dbReference type="ARBA" id="ARBA00023242"/>
    </source>
</evidence>
<dbReference type="GO" id="GO:0031267">
    <property type="term" value="F:small GTPase binding"/>
    <property type="evidence" value="ECO:0007669"/>
    <property type="project" value="InterPro"/>
</dbReference>
<evidence type="ECO:0000256" key="3">
    <source>
        <dbReference type="ARBA" id="ARBA00009466"/>
    </source>
</evidence>
<dbReference type="InterPro" id="IPR044189">
    <property type="entry name" value="XPO4/7-like"/>
</dbReference>
<evidence type="ECO:0000256" key="4">
    <source>
        <dbReference type="ARBA" id="ARBA00022448"/>
    </source>
</evidence>
<dbReference type="InterPro" id="IPR011442">
    <property type="entry name" value="TAF6_C"/>
</dbReference>
<keyword evidence="4" id="KW-0813">Transport</keyword>
<dbReference type="GO" id="GO:0006611">
    <property type="term" value="P:protein export from nucleus"/>
    <property type="evidence" value="ECO:0000318"/>
    <property type="project" value="GO_Central"/>
</dbReference>
<comment type="similarity">
    <text evidence="3">Belongs to the exportin family.</text>
</comment>
<dbReference type="SUPFAM" id="SSF48371">
    <property type="entry name" value="ARM repeat"/>
    <property type="match status" value="1"/>
</dbReference>
<dbReference type="Pfam" id="PF02969">
    <property type="entry name" value="TAF"/>
    <property type="match status" value="1"/>
</dbReference>
<reference evidence="9 10" key="1">
    <citation type="journal article" date="2011" name="Science">
        <title>The ecoresponsive genome of Daphnia pulex.</title>
        <authorList>
            <person name="Colbourne J.K."/>
            <person name="Pfrender M.E."/>
            <person name="Gilbert D."/>
            <person name="Thomas W.K."/>
            <person name="Tucker A."/>
            <person name="Oakley T.H."/>
            <person name="Tokishita S."/>
            <person name="Aerts A."/>
            <person name="Arnold G.J."/>
            <person name="Basu M.K."/>
            <person name="Bauer D.J."/>
            <person name="Caceres C.E."/>
            <person name="Carmel L."/>
            <person name="Casola C."/>
            <person name="Choi J.H."/>
            <person name="Detter J.C."/>
            <person name="Dong Q."/>
            <person name="Dusheyko S."/>
            <person name="Eads B.D."/>
            <person name="Frohlich T."/>
            <person name="Geiler-Samerotte K.A."/>
            <person name="Gerlach D."/>
            <person name="Hatcher P."/>
            <person name="Jogdeo S."/>
            <person name="Krijgsveld J."/>
            <person name="Kriventseva E.V."/>
            <person name="Kultz D."/>
            <person name="Laforsch C."/>
            <person name="Lindquist E."/>
            <person name="Lopez J."/>
            <person name="Manak J.R."/>
            <person name="Muller J."/>
            <person name="Pangilinan J."/>
            <person name="Patwardhan R.P."/>
            <person name="Pitluck S."/>
            <person name="Pritham E.J."/>
            <person name="Rechtsteiner A."/>
            <person name="Rho M."/>
            <person name="Rogozin I.B."/>
            <person name="Sakarya O."/>
            <person name="Salamov A."/>
            <person name="Schaack S."/>
            <person name="Shapiro H."/>
            <person name="Shiga Y."/>
            <person name="Skalitzky C."/>
            <person name="Smith Z."/>
            <person name="Souvorov A."/>
            <person name="Sung W."/>
            <person name="Tang Z."/>
            <person name="Tsuchiya D."/>
            <person name="Tu H."/>
            <person name="Vos H."/>
            <person name="Wang M."/>
            <person name="Wolf Y.I."/>
            <person name="Yamagata H."/>
            <person name="Yamada T."/>
            <person name="Ye Y."/>
            <person name="Shaw J.R."/>
            <person name="Andrews J."/>
            <person name="Crease T.J."/>
            <person name="Tang H."/>
            <person name="Lucas S.M."/>
            <person name="Robertson H.M."/>
            <person name="Bork P."/>
            <person name="Koonin E.V."/>
            <person name="Zdobnov E.M."/>
            <person name="Grigoriev I.V."/>
            <person name="Lynch M."/>
            <person name="Boore J.L."/>
        </authorList>
    </citation>
    <scope>NUCLEOTIDE SEQUENCE [LARGE SCALE GENOMIC DNA]</scope>
</reference>
<keyword evidence="6" id="KW-0653">Protein transport</keyword>
<dbReference type="InterPro" id="IPR016024">
    <property type="entry name" value="ARM-type_fold"/>
</dbReference>
<sequence length="1378" mass="156993">MNNDVNNEKNSDKPRSEKKFIQISPESIQLIADSAGYPNVPSILSKSLAEDTSYRLRELIQSCSQILRHSKRSKLTKDDVNLALRWSDVPQVHGPNSTPENFLYLSEFDIYSSLDRVVELTQEYPIETDVEVYSPMKLTIQYLALDSEDKLQPEIYFQYFEKISQSLLSTSEYVVKVALANLRENPKLQPLMPTLSGFLRNLVGFTSENSHVVRRIPRIFNALLNNPHLHIGSEECFLQLIQDLILNHGGEKLDDSIFQLISSILHILAKLSIDGSVQDVVQNLKRLEILCKNLYESTNASERADAEKALVGFQNSPTSLNKCQLLLERGDSSYSQLLAATTLTRLCSRPSPVLTLQQRLDIRNYILSYLMARPKLAPFVTQALITLYARITKLGWFEFSPDKENDYVFRNVIGDVSQFLQSSVVEHAGIGVQLLWQLVSEMNQLSESDATLTLTKHRKIASSFRDVHLYEIFQLSCTLLRNTLENFRNMNFEDQGQHNLLNQLLRLAHNCLTYDFIGTSTDESSDDLTTVQMPTQWRPALLDPATLQLFFDLYDALPSSLSPMALSCLVQMAAVRRSLFDNAERAKFLNHVVTGVKRILQQNAQSLSEPNNYHEFCRLLARLKTNYQLGELVMVDHYRDVIQLIAKFTVESLQMWQFAPNSVHYLLSLWQRMVASVPYVKATEPHYLETYTPEVTSAYVQSRLEAVAMVMREGLEDPLDDMGLVQQQLEQISVIMRMDYAKTCSLLISLFEQSAQSFQELVRSPIATTVDLAIQEGRLTWLVYIIGAAIGGRVSFTSSDEHDSMDGELVCRVLQLMNLTDSRLQVTGGCEKLELAMLSFFEQFRKIYVGDQVQMTSKVYRGLSDVLGLRDESMVLSVFVRKIITNLKYWSHREPIVAKTLLLLNELCVGYSSVRKLVKLEEIQFILQNHTSEHFPFLGPNVDVSEMKCRTTFYTSMGRLLLVDLGEDEDRFEQFMLPLASAFDSLGALLTQADSPMFSQVEEAQKCVIGLARDLRGLAFAFNTKQSYMMLFDWLYPDYAAVYLRALQLWYHQPQVTSPLLKLFAELVQNRSQRLQFDSTSPNGVLLFREASKVLCSYGGRILSVEVPKEQIYAAKFKGISVCFSLLKAALCGGYVNFGVFRLYGDTALDDALGTFVKMLMSIPQSDLLAYPKLSQTYYVLLECLAQDHMVFLSSLEPHVFLYILSTVQEGLTALDTMICTGCCNTLDHIVTYVFRQLTAKGKKARKVVEQQQGAQLIRLMEIRPELLQQMLSCILNIVMFEECRNQYSMSRPLLGLILLNEDYFGQLRQSIIRSQPVDKQSLMAQWFDNLMDGIERNVTAKNRDRFTQNLSLFRRDVNESLKGPVNNPLISNNDMMT</sequence>
<dbReference type="PhylomeDB" id="E9H7K7"/>
<keyword evidence="10" id="KW-1185">Reference proteome</keyword>
<evidence type="ECO:0000313" key="9">
    <source>
        <dbReference type="EMBL" id="EFX72292.1"/>
    </source>
</evidence>
<dbReference type="FunCoup" id="E9H7K7">
    <property type="interactions" value="2780"/>
</dbReference>
<dbReference type="PANTHER" id="PTHR12596:SF2">
    <property type="entry name" value="EXPORTIN-7 ISOFORM X1"/>
    <property type="match status" value="1"/>
</dbReference>
<keyword evidence="7" id="KW-0539">Nucleus</keyword>
<dbReference type="STRING" id="6669.E9H7K7"/>
<dbReference type="Pfam" id="PF03810">
    <property type="entry name" value="IBN_N"/>
    <property type="match status" value="1"/>
</dbReference>
<dbReference type="InParanoid" id="E9H7K7"/>
<dbReference type="InterPro" id="IPR057947">
    <property type="entry name" value="TPR_XPO7/RBP17"/>
</dbReference>
<dbReference type="GO" id="GO:0005737">
    <property type="term" value="C:cytoplasm"/>
    <property type="evidence" value="ECO:0000318"/>
    <property type="project" value="GO_Central"/>
</dbReference>